<protein>
    <recommendedName>
        <fullName evidence="8">Probable membrane transporter protein</fullName>
    </recommendedName>
</protein>
<dbReference type="AlphaFoldDB" id="A0A0B0HAF3"/>
<gene>
    <name evidence="9" type="ORF">JV46_14360</name>
</gene>
<dbReference type="PANTHER" id="PTHR30269:SF32">
    <property type="entry name" value="MEMBRANE TRANSPORTER PROTEIN-RELATED"/>
    <property type="match status" value="1"/>
</dbReference>
<evidence type="ECO:0000256" key="2">
    <source>
        <dbReference type="ARBA" id="ARBA00009142"/>
    </source>
</evidence>
<feature type="transmembrane region" description="Helical" evidence="8">
    <location>
        <begin position="225"/>
        <end position="246"/>
    </location>
</feature>
<feature type="transmembrane region" description="Helical" evidence="8">
    <location>
        <begin position="126"/>
        <end position="154"/>
    </location>
</feature>
<keyword evidence="10" id="KW-1185">Reference proteome</keyword>
<evidence type="ECO:0000313" key="10">
    <source>
        <dbReference type="Proteomes" id="UP000030856"/>
    </source>
</evidence>
<dbReference type="Proteomes" id="UP000030856">
    <property type="component" value="Unassembled WGS sequence"/>
</dbReference>
<keyword evidence="6 8" id="KW-1133">Transmembrane helix</keyword>
<organism evidence="9 10">
    <name type="scientific">Solemya velum gill symbiont</name>
    <dbReference type="NCBI Taxonomy" id="2340"/>
    <lineage>
        <taxon>Bacteria</taxon>
        <taxon>Pseudomonadati</taxon>
        <taxon>Pseudomonadota</taxon>
        <taxon>Gammaproteobacteria</taxon>
        <taxon>sulfur-oxidizing symbionts</taxon>
    </lineage>
</organism>
<evidence type="ECO:0000256" key="5">
    <source>
        <dbReference type="ARBA" id="ARBA00022692"/>
    </source>
</evidence>
<evidence type="ECO:0000313" key="9">
    <source>
        <dbReference type="EMBL" id="KHF26075.1"/>
    </source>
</evidence>
<evidence type="ECO:0000256" key="8">
    <source>
        <dbReference type="RuleBase" id="RU363041"/>
    </source>
</evidence>
<dbReference type="Pfam" id="PF01925">
    <property type="entry name" value="TauE"/>
    <property type="match status" value="1"/>
</dbReference>
<dbReference type="OrthoDB" id="9155169at2"/>
<reference evidence="9 10" key="1">
    <citation type="journal article" date="2014" name="BMC Genomics">
        <title>The genome of the intracellular bacterium of the coastal bivalve, Solemya velum: a blueprint for thriving in and out of symbiosis.</title>
        <authorList>
            <person name="Dmytrenko O."/>
            <person name="Russell S.L."/>
            <person name="Loo W.T."/>
            <person name="Fontanez K.M."/>
            <person name="Liao L."/>
            <person name="Roeselers G."/>
            <person name="Sharma R."/>
            <person name="Stewart F.J."/>
            <person name="Newton I.L."/>
            <person name="Woyke T."/>
            <person name="Wu D."/>
            <person name="Lang J.M."/>
            <person name="Eisen J.A."/>
            <person name="Cavanaugh C.M."/>
        </authorList>
    </citation>
    <scope>NUCLEOTIDE SEQUENCE [LARGE SCALE GENOMIC DNA]</scope>
    <source>
        <strain evidence="9 10">WH</strain>
    </source>
</reference>
<keyword evidence="5 8" id="KW-0812">Transmembrane</keyword>
<name>A0A0B0HAF3_SOVGS</name>
<evidence type="ECO:0000256" key="4">
    <source>
        <dbReference type="ARBA" id="ARBA00022475"/>
    </source>
</evidence>
<comment type="similarity">
    <text evidence="2 8">Belongs to the 4-toluene sulfonate uptake permease (TSUP) (TC 2.A.102) family.</text>
</comment>
<feature type="transmembrane region" description="Helical" evidence="8">
    <location>
        <begin position="41"/>
        <end position="59"/>
    </location>
</feature>
<comment type="caution">
    <text evidence="9">The sequence shown here is derived from an EMBL/GenBank/DDBJ whole genome shotgun (WGS) entry which is preliminary data.</text>
</comment>
<evidence type="ECO:0000256" key="7">
    <source>
        <dbReference type="ARBA" id="ARBA00023136"/>
    </source>
</evidence>
<feature type="transmembrane region" description="Helical" evidence="8">
    <location>
        <begin position="192"/>
        <end position="213"/>
    </location>
</feature>
<keyword evidence="4 8" id="KW-1003">Cell membrane</keyword>
<feature type="transmembrane region" description="Helical" evidence="8">
    <location>
        <begin position="71"/>
        <end position="90"/>
    </location>
</feature>
<keyword evidence="7 8" id="KW-0472">Membrane</keyword>
<dbReference type="PANTHER" id="PTHR30269">
    <property type="entry name" value="TRANSMEMBRANE PROTEIN YFCA"/>
    <property type="match status" value="1"/>
</dbReference>
<dbReference type="RefSeq" id="WP_043115793.1">
    <property type="nucleotide sequence ID" value="NZ_JRAA01000001.1"/>
</dbReference>
<accession>A0A0B0HAF3</accession>
<evidence type="ECO:0000256" key="3">
    <source>
        <dbReference type="ARBA" id="ARBA00022448"/>
    </source>
</evidence>
<dbReference type="InterPro" id="IPR052017">
    <property type="entry name" value="TSUP"/>
</dbReference>
<keyword evidence="3" id="KW-0813">Transport</keyword>
<feature type="transmembrane region" description="Helical" evidence="8">
    <location>
        <begin position="96"/>
        <end position="114"/>
    </location>
</feature>
<dbReference type="InterPro" id="IPR002781">
    <property type="entry name" value="TM_pro_TauE-like"/>
</dbReference>
<evidence type="ECO:0000256" key="1">
    <source>
        <dbReference type="ARBA" id="ARBA00004651"/>
    </source>
</evidence>
<sequence length="247" mass="27461">MSDFLIAIPLLMLTAFAHGAFGFGFPLFSTPLLNLGIDIRTAILMTLVPTVVINTVSVLSEKEWKEAIRQFWLIPLFTIIGSYCGTQILFAFDPDLSRILLALMVIGYLLSDHIRGVEKERIVPLWGLALFGFIIGVSAGVVNVFAPLIIIFALETKMKPELMVTTFNISFLTSKSGQIAGFVSQGAFHGPALFFSLWMLPLIIISLWIGIRLRKRLDMDAYKKLLRIVLWVVAIMLIGQSSLAMLL</sequence>
<dbReference type="GO" id="GO:0005886">
    <property type="term" value="C:plasma membrane"/>
    <property type="evidence" value="ECO:0007669"/>
    <property type="project" value="UniProtKB-SubCell"/>
</dbReference>
<evidence type="ECO:0000256" key="6">
    <source>
        <dbReference type="ARBA" id="ARBA00022989"/>
    </source>
</evidence>
<dbReference type="EMBL" id="JRAA01000001">
    <property type="protein sequence ID" value="KHF26075.1"/>
    <property type="molecule type" value="Genomic_DNA"/>
</dbReference>
<proteinExistence type="inferred from homology"/>
<dbReference type="STRING" id="2340.JV46_14360"/>
<comment type="subcellular location">
    <subcellularLocation>
        <location evidence="1 8">Cell membrane</location>
        <topology evidence="1 8">Multi-pass membrane protein</topology>
    </subcellularLocation>
</comment>
<dbReference type="eggNOG" id="COG0730">
    <property type="taxonomic scope" value="Bacteria"/>
</dbReference>